<sequence>MHVIEEQLLDVNAIQLCIHSCGPADGPVVWLLHGFPECWLSWRKQMPALAAAGYRVFAPEMRGYGRSSAPAAVADYDLLTLCGDIQAAMDALGQHQVCMVGHDWGALVAWHLALLEPKRIKAVVGMSVPFGGRPKKPIVETLRQVYAGRFNYILYFQQPGVAERELDTDIPRTLRLMMHNWSAAVGKELFWQDKPATAGLLDGLREIDQPPAWCEPQAFAGYVATYAAHGFRGPLNWYRNFERNWQRTAVLQDARIEQPALFLIGDEDPVGVLEAYTIQQMPRAVPQLHSHVLENCGHWLQCEQPEQVNALLLAFLADHYPAQQV</sequence>
<dbReference type="Proteomes" id="UP000243232">
    <property type="component" value="Chromosome I"/>
</dbReference>
<dbReference type="OrthoDB" id="9780765at2"/>
<protein>
    <submittedName>
        <fullName evidence="3">Pimeloyl-ACP methyl ester carboxylesterase</fullName>
    </submittedName>
</protein>
<evidence type="ECO:0000313" key="4">
    <source>
        <dbReference type="Proteomes" id="UP000243232"/>
    </source>
</evidence>
<dbReference type="PRINTS" id="PR00111">
    <property type="entry name" value="ABHYDROLASE"/>
</dbReference>
<dbReference type="PRINTS" id="PR00412">
    <property type="entry name" value="EPOXHYDRLASE"/>
</dbReference>
<dbReference type="STRING" id="364197.SAMN05216296_1796"/>
<dbReference type="InterPro" id="IPR000639">
    <property type="entry name" value="Epox_hydrolase-like"/>
</dbReference>
<reference evidence="4" key="1">
    <citation type="submission" date="2016-10" db="EMBL/GenBank/DDBJ databases">
        <authorList>
            <person name="Varghese N."/>
            <person name="Submissions S."/>
        </authorList>
    </citation>
    <scope>NUCLEOTIDE SEQUENCE [LARGE SCALE GENOMIC DNA]</scope>
    <source>
        <strain evidence="4">DSM 17875</strain>
    </source>
</reference>
<keyword evidence="1" id="KW-0378">Hydrolase</keyword>
<gene>
    <name evidence="3" type="ORF">SAMN05216296_1796</name>
</gene>
<dbReference type="InterPro" id="IPR000073">
    <property type="entry name" value="AB_hydrolase_1"/>
</dbReference>
<evidence type="ECO:0000313" key="3">
    <source>
        <dbReference type="EMBL" id="SDU10549.1"/>
    </source>
</evidence>
<dbReference type="GO" id="GO:0016787">
    <property type="term" value="F:hydrolase activity"/>
    <property type="evidence" value="ECO:0007669"/>
    <property type="project" value="UniProtKB-KW"/>
</dbReference>
<name>A0A1H2FT84_9PSED</name>
<dbReference type="PANTHER" id="PTHR43329">
    <property type="entry name" value="EPOXIDE HYDROLASE"/>
    <property type="match status" value="1"/>
</dbReference>
<dbReference type="Gene3D" id="3.40.50.1820">
    <property type="entry name" value="alpha/beta hydrolase"/>
    <property type="match status" value="1"/>
</dbReference>
<accession>A0A1H2FT84</accession>
<dbReference type="Pfam" id="PF00561">
    <property type="entry name" value="Abhydrolase_1"/>
    <property type="match status" value="1"/>
</dbReference>
<evidence type="ECO:0000256" key="1">
    <source>
        <dbReference type="ARBA" id="ARBA00022801"/>
    </source>
</evidence>
<dbReference type="EMBL" id="LT629785">
    <property type="protein sequence ID" value="SDU10549.1"/>
    <property type="molecule type" value="Genomic_DNA"/>
</dbReference>
<feature type="domain" description="AB hydrolase-1" evidence="2">
    <location>
        <begin position="27"/>
        <end position="128"/>
    </location>
</feature>
<dbReference type="RefSeq" id="WP_090194309.1">
    <property type="nucleotide sequence ID" value="NZ_LT629785.1"/>
</dbReference>
<dbReference type="AlphaFoldDB" id="A0A1H2FT84"/>
<dbReference type="InterPro" id="IPR029058">
    <property type="entry name" value="AB_hydrolase_fold"/>
</dbReference>
<evidence type="ECO:0000259" key="2">
    <source>
        <dbReference type="Pfam" id="PF00561"/>
    </source>
</evidence>
<organism evidence="3 4">
    <name type="scientific">Pseudomonas pohangensis</name>
    <dbReference type="NCBI Taxonomy" id="364197"/>
    <lineage>
        <taxon>Bacteria</taxon>
        <taxon>Pseudomonadati</taxon>
        <taxon>Pseudomonadota</taxon>
        <taxon>Gammaproteobacteria</taxon>
        <taxon>Pseudomonadales</taxon>
        <taxon>Pseudomonadaceae</taxon>
        <taxon>Pseudomonas</taxon>
    </lineage>
</organism>
<keyword evidence="4" id="KW-1185">Reference proteome</keyword>
<dbReference type="SUPFAM" id="SSF53474">
    <property type="entry name" value="alpha/beta-Hydrolases"/>
    <property type="match status" value="1"/>
</dbReference>
<proteinExistence type="predicted"/>